<sequence>RTLDRLLRCEPDWAQLPGSLGWGARASYGGGVRKWLVVLVLNRGGLGDGAPHLPFNLLRASLSPHHPWQLGECFAITWLAGAGRGVPVGTGGRLAVASWRCQCGWI</sequence>
<name>A0A5J9UXC4_9POAL</name>
<evidence type="ECO:0000313" key="2">
    <source>
        <dbReference type="Proteomes" id="UP000324897"/>
    </source>
</evidence>
<dbReference type="Proteomes" id="UP000324897">
    <property type="component" value="Chromosome 1"/>
</dbReference>
<keyword evidence="2" id="KW-1185">Reference proteome</keyword>
<dbReference type="EMBL" id="RWGY01000011">
    <property type="protein sequence ID" value="TVU27921.1"/>
    <property type="molecule type" value="Genomic_DNA"/>
</dbReference>
<dbReference type="Gramene" id="TVU27921">
    <property type="protein sequence ID" value="TVU27921"/>
    <property type="gene ID" value="EJB05_19423"/>
</dbReference>
<reference evidence="1 2" key="1">
    <citation type="journal article" date="2019" name="Sci. Rep.">
        <title>A high-quality genome of Eragrostis curvula grass provides insights into Poaceae evolution and supports new strategies to enhance forage quality.</title>
        <authorList>
            <person name="Carballo J."/>
            <person name="Santos B.A.C.M."/>
            <person name="Zappacosta D."/>
            <person name="Garbus I."/>
            <person name="Selva J.P."/>
            <person name="Gallo C.A."/>
            <person name="Diaz A."/>
            <person name="Albertini E."/>
            <person name="Caccamo M."/>
            <person name="Echenique V."/>
        </authorList>
    </citation>
    <scope>NUCLEOTIDE SEQUENCE [LARGE SCALE GENOMIC DNA]</scope>
    <source>
        <strain evidence="2">cv. Victoria</strain>
        <tissue evidence="1">Leaf</tissue>
    </source>
</reference>
<protein>
    <submittedName>
        <fullName evidence="1">Uncharacterized protein</fullName>
    </submittedName>
</protein>
<gene>
    <name evidence="1" type="ORF">EJB05_19423</name>
</gene>
<accession>A0A5J9UXC4</accession>
<organism evidence="1 2">
    <name type="scientific">Eragrostis curvula</name>
    <name type="common">weeping love grass</name>
    <dbReference type="NCBI Taxonomy" id="38414"/>
    <lineage>
        <taxon>Eukaryota</taxon>
        <taxon>Viridiplantae</taxon>
        <taxon>Streptophyta</taxon>
        <taxon>Embryophyta</taxon>
        <taxon>Tracheophyta</taxon>
        <taxon>Spermatophyta</taxon>
        <taxon>Magnoliopsida</taxon>
        <taxon>Liliopsida</taxon>
        <taxon>Poales</taxon>
        <taxon>Poaceae</taxon>
        <taxon>PACMAD clade</taxon>
        <taxon>Chloridoideae</taxon>
        <taxon>Eragrostideae</taxon>
        <taxon>Eragrostidinae</taxon>
        <taxon>Eragrostis</taxon>
    </lineage>
</organism>
<feature type="non-terminal residue" evidence="1">
    <location>
        <position position="1"/>
    </location>
</feature>
<comment type="caution">
    <text evidence="1">The sequence shown here is derived from an EMBL/GenBank/DDBJ whole genome shotgun (WGS) entry which is preliminary data.</text>
</comment>
<proteinExistence type="predicted"/>
<evidence type="ECO:0000313" key="1">
    <source>
        <dbReference type="EMBL" id="TVU27921.1"/>
    </source>
</evidence>
<dbReference type="AlphaFoldDB" id="A0A5J9UXC4"/>